<name>A0A4Q9HVH5_STRKA</name>
<sequence length="612" mass="68136">MTEYGRGYGSEPWHPEDPLYGDQGPYGGREQQPQWGGPQSAPHPQHQYNGDWHGVHGAQQSYDPYDPYGQQQPPVDPYHGATPDYYGTPDAYPPPQPQHGRQQPQQQQPYPQQQPPQYPQQGQHPQHPQQGQHPQHSQQGQHPQQEQYGQQEQYPQQEQYSQSQHPQQTGPPYPDGVGDDWRAESDRAGAELHEPQLHEPQAHEPEPREPKSREREPEPAFFAGDGDGEDGTDARPAPRERRRDGRERRGKKNKRRSGVACLVVTVAIAGVVGTVGYFGYDFYESHFAPPPDFEGDGSGAVQVEIPSGALVSEMGGILKRAGVVKSAGAFTHAVEENNKAKGLPGGVYSLRKEMSGAAAVELMLDPKSRNGLTISEGLRASAVYELIDKKLNLKAGTTKDVAVSQVKNLGLPSWANSVPNIKDPLDGFLYPSTYSVGEKAKPVDVLKQMVNRATHEYEKYDLPAKAEELHLKSPLELLTVASLTQAEGRTHDDFRKMAAVIYNRLSPTNVDSNQKLEFDSTFNYLKNQSKINISLKEIRNYPDPYNTYRNQGLPPGPIGNPGAEALKAVINPDNTQKWLYFVSVDGKTTDFTTNLADHEKLVEKFNERQKKN</sequence>
<feature type="compositionally biased region" description="Low complexity" evidence="8">
    <location>
        <begin position="98"/>
        <end position="111"/>
    </location>
</feature>
<dbReference type="RefSeq" id="WP_131123389.1">
    <property type="nucleotide sequence ID" value="NZ_SIXH01000096.1"/>
</dbReference>
<reference evidence="9 10" key="1">
    <citation type="submission" date="2019-02" db="EMBL/GenBank/DDBJ databases">
        <title>Draft Genome Sequence of Streptomyces sp. AM-2504, identified by 16S rRNA comparative analysis as a Streptomyces Kasugaensis strain.</title>
        <authorList>
            <person name="Napolioni V."/>
            <person name="Giuliodori A.M."/>
            <person name="Spurio R."/>
            <person name="Fabbretti A."/>
        </authorList>
    </citation>
    <scope>NUCLEOTIDE SEQUENCE [LARGE SCALE GENOMIC DNA]</scope>
    <source>
        <strain evidence="9 10">AM-2504</strain>
    </source>
</reference>
<dbReference type="Pfam" id="PF02618">
    <property type="entry name" value="YceG"/>
    <property type="match status" value="1"/>
</dbReference>
<gene>
    <name evidence="7 9" type="primary">mltG</name>
    <name evidence="9" type="ORF">EYS09_13695</name>
</gene>
<organism evidence="9 10">
    <name type="scientific">Streptomyces kasugaensis</name>
    <dbReference type="NCBI Taxonomy" id="1946"/>
    <lineage>
        <taxon>Bacteria</taxon>
        <taxon>Bacillati</taxon>
        <taxon>Actinomycetota</taxon>
        <taxon>Actinomycetes</taxon>
        <taxon>Kitasatosporales</taxon>
        <taxon>Streptomycetaceae</taxon>
        <taxon>Streptomyces</taxon>
    </lineage>
</organism>
<feature type="compositionally biased region" description="Basic and acidic residues" evidence="8">
    <location>
        <begin position="179"/>
        <end position="218"/>
    </location>
</feature>
<dbReference type="PANTHER" id="PTHR30518:SF2">
    <property type="entry name" value="ENDOLYTIC MUREIN TRANSGLYCOSYLASE"/>
    <property type="match status" value="1"/>
</dbReference>
<keyword evidence="5 7" id="KW-0456">Lyase</keyword>
<feature type="site" description="Important for catalytic activity" evidence="7">
    <location>
        <position position="487"/>
    </location>
</feature>
<keyword evidence="4 7" id="KW-0472">Membrane</keyword>
<feature type="compositionally biased region" description="Basic and acidic residues" evidence="8">
    <location>
        <begin position="232"/>
        <end position="247"/>
    </location>
</feature>
<dbReference type="AlphaFoldDB" id="A0A4Q9HVH5"/>
<evidence type="ECO:0000313" key="9">
    <source>
        <dbReference type="EMBL" id="TBO59132.1"/>
    </source>
</evidence>
<evidence type="ECO:0000256" key="7">
    <source>
        <dbReference type="HAMAP-Rule" id="MF_02065"/>
    </source>
</evidence>
<comment type="caution">
    <text evidence="9">The sequence shown here is derived from an EMBL/GenBank/DDBJ whole genome shotgun (WGS) entry which is preliminary data.</text>
</comment>
<evidence type="ECO:0000256" key="2">
    <source>
        <dbReference type="ARBA" id="ARBA00022692"/>
    </source>
</evidence>
<dbReference type="GO" id="GO:0071555">
    <property type="term" value="P:cell wall organization"/>
    <property type="evidence" value="ECO:0007669"/>
    <property type="project" value="UniProtKB-KW"/>
</dbReference>
<protein>
    <recommendedName>
        <fullName evidence="7">Endolytic murein transglycosylase</fullName>
        <ecNumber evidence="7">4.2.2.29</ecNumber>
    </recommendedName>
    <alternativeName>
        <fullName evidence="7">Peptidoglycan lytic transglycosylase</fullName>
    </alternativeName>
    <alternativeName>
        <fullName evidence="7">Peptidoglycan polymerization terminase</fullName>
    </alternativeName>
</protein>
<keyword evidence="2 7" id="KW-0812">Transmembrane</keyword>
<dbReference type="GO" id="GO:0005886">
    <property type="term" value="C:plasma membrane"/>
    <property type="evidence" value="ECO:0007669"/>
    <property type="project" value="UniProtKB-SubCell"/>
</dbReference>
<dbReference type="GO" id="GO:0009252">
    <property type="term" value="P:peptidoglycan biosynthetic process"/>
    <property type="evidence" value="ECO:0007669"/>
    <property type="project" value="UniProtKB-UniRule"/>
</dbReference>
<comment type="function">
    <text evidence="7">Functions as a peptidoglycan terminase that cleaves nascent peptidoglycan strands endolytically to terminate their elongation.</text>
</comment>
<dbReference type="InterPro" id="IPR003770">
    <property type="entry name" value="MLTG-like"/>
</dbReference>
<comment type="similarity">
    <text evidence="7">Belongs to the transglycosylase MltG family.</text>
</comment>
<feature type="transmembrane region" description="Helical" evidence="7">
    <location>
        <begin position="258"/>
        <end position="280"/>
    </location>
</feature>
<proteinExistence type="inferred from homology"/>
<evidence type="ECO:0000256" key="1">
    <source>
        <dbReference type="ARBA" id="ARBA00022475"/>
    </source>
</evidence>
<dbReference type="Gene3D" id="3.30.1490.480">
    <property type="entry name" value="Endolytic murein transglycosylase"/>
    <property type="match status" value="1"/>
</dbReference>
<dbReference type="HAMAP" id="MF_02065">
    <property type="entry name" value="MltG"/>
    <property type="match status" value="1"/>
</dbReference>
<feature type="compositionally biased region" description="Low complexity" evidence="8">
    <location>
        <begin position="59"/>
        <end position="73"/>
    </location>
</feature>
<dbReference type="Proteomes" id="UP000292452">
    <property type="component" value="Unassembled WGS sequence"/>
</dbReference>
<dbReference type="GO" id="GO:0008932">
    <property type="term" value="F:lytic endotransglycosylase activity"/>
    <property type="evidence" value="ECO:0007669"/>
    <property type="project" value="UniProtKB-UniRule"/>
</dbReference>
<dbReference type="PANTHER" id="PTHR30518">
    <property type="entry name" value="ENDOLYTIC MUREIN TRANSGLYCOSYLASE"/>
    <property type="match status" value="1"/>
</dbReference>
<accession>A0A4Q9HVH5</accession>
<keyword evidence="3 7" id="KW-1133">Transmembrane helix</keyword>
<dbReference type="EC" id="4.2.2.29" evidence="7"/>
<keyword evidence="10" id="KW-1185">Reference proteome</keyword>
<keyword evidence="1 7" id="KW-1003">Cell membrane</keyword>
<feature type="region of interest" description="Disordered" evidence="8">
    <location>
        <begin position="1"/>
        <end position="255"/>
    </location>
</feature>
<evidence type="ECO:0000256" key="3">
    <source>
        <dbReference type="ARBA" id="ARBA00022989"/>
    </source>
</evidence>
<evidence type="ECO:0000313" key="10">
    <source>
        <dbReference type="Proteomes" id="UP000292452"/>
    </source>
</evidence>
<evidence type="ECO:0000256" key="8">
    <source>
        <dbReference type="SAM" id="MobiDB-lite"/>
    </source>
</evidence>
<dbReference type="EMBL" id="SIXH01000096">
    <property type="protein sequence ID" value="TBO59132.1"/>
    <property type="molecule type" value="Genomic_DNA"/>
</dbReference>
<dbReference type="CDD" id="cd08010">
    <property type="entry name" value="MltG_like"/>
    <property type="match status" value="1"/>
</dbReference>
<evidence type="ECO:0000256" key="4">
    <source>
        <dbReference type="ARBA" id="ARBA00023136"/>
    </source>
</evidence>
<feature type="compositionally biased region" description="Low complexity" evidence="8">
    <location>
        <begin position="119"/>
        <end position="168"/>
    </location>
</feature>
<evidence type="ECO:0000256" key="6">
    <source>
        <dbReference type="ARBA" id="ARBA00023316"/>
    </source>
</evidence>
<comment type="catalytic activity">
    <reaction evidence="7">
        <text>a peptidoglycan chain = a peptidoglycan chain with N-acetyl-1,6-anhydromuramyl-[peptide] at the reducing end + a peptidoglycan chain with N-acetylglucosamine at the non-reducing end.</text>
        <dbReference type="EC" id="4.2.2.29"/>
    </reaction>
</comment>
<evidence type="ECO:0000256" key="5">
    <source>
        <dbReference type="ARBA" id="ARBA00023239"/>
    </source>
</evidence>
<comment type="subcellular location">
    <subcellularLocation>
        <location evidence="7">Cell membrane</location>
        <topology evidence="7">Single-pass membrane protein</topology>
    </subcellularLocation>
</comment>
<dbReference type="NCBIfam" id="TIGR00247">
    <property type="entry name" value="endolytic transglycosylase MltG"/>
    <property type="match status" value="1"/>
</dbReference>
<keyword evidence="6 7" id="KW-0961">Cell wall biogenesis/degradation</keyword>